<evidence type="ECO:0000313" key="9">
    <source>
        <dbReference type="EMBL" id="HIU35684.1"/>
    </source>
</evidence>
<evidence type="ECO:0000256" key="8">
    <source>
        <dbReference type="SAM" id="MobiDB-lite"/>
    </source>
</evidence>
<dbReference type="Gene3D" id="3.30.1490.480">
    <property type="entry name" value="Endolytic murein transglycosylase"/>
    <property type="match status" value="1"/>
</dbReference>
<dbReference type="Pfam" id="PF02618">
    <property type="entry name" value="YceG"/>
    <property type="match status" value="1"/>
</dbReference>
<comment type="catalytic activity">
    <reaction evidence="7">
        <text>a peptidoglycan chain = a peptidoglycan chain with N-acetyl-1,6-anhydromuramyl-[peptide] at the reducing end + a peptidoglycan chain with N-acetylglucosamine at the non-reducing end.</text>
        <dbReference type="EC" id="4.2.2.29"/>
    </reaction>
</comment>
<keyword evidence="2 7" id="KW-0812">Transmembrane</keyword>
<feature type="compositionally biased region" description="Basic and acidic residues" evidence="8">
    <location>
        <begin position="51"/>
        <end position="61"/>
    </location>
</feature>
<accession>A0A9D1IH17</accession>
<feature type="transmembrane region" description="Helical" evidence="7">
    <location>
        <begin position="205"/>
        <end position="224"/>
    </location>
</feature>
<dbReference type="HAMAP" id="MF_02065">
    <property type="entry name" value="MltG"/>
    <property type="match status" value="1"/>
</dbReference>
<dbReference type="GO" id="GO:0005886">
    <property type="term" value="C:plasma membrane"/>
    <property type="evidence" value="ECO:0007669"/>
    <property type="project" value="UniProtKB-SubCell"/>
</dbReference>
<dbReference type="InterPro" id="IPR003770">
    <property type="entry name" value="MLTG-like"/>
</dbReference>
<protein>
    <recommendedName>
        <fullName evidence="7">Endolytic murein transglycosylase</fullName>
        <ecNumber evidence="7">4.2.2.29</ecNumber>
    </recommendedName>
    <alternativeName>
        <fullName evidence="7">Peptidoglycan lytic transglycosylase</fullName>
    </alternativeName>
    <alternativeName>
        <fullName evidence="7">Peptidoglycan polymerization terminase</fullName>
    </alternativeName>
</protein>
<sequence length="558" mass="62592">MRSRDDDLRNFFDEDAYNELLAEYAERDKKETPPPAREPSAPARRSAARQEGPRPAKRQETAARTPKKPAPDRRAASGEAHGRPAASKGASDVPADRSHPDYMRIDDAPIRPLEPAAPPLSKENFKLQIDGLDDEFSPASRRPRRVARNVQAGAFSKFPELIQKHDAPPQEQEQPVPEGGAVAKKRLRVPTKAELKAFFVQNKKAWILLGICLAVAIVLATYTISCINDVLAINRDSETIVTVSIPAEADTGTVLKILKDNGLIKHRFFCQAIASIMRFRDDNYLTGIYYVTASMGVEKMLSTFKVAPNSGETVTLTFPEGYTVDQIVQKLAQYEVCSADVMYQTMREVDFSSEYSFIQSMDSKADRFRLLEGYLYPDTYEFYIGENPSSVIRKFLNNFQKRWTEEYAQQAEKLGMTVDDVITLASIIQKEAYGEDQSPLVSSVLHNRLDNAGLYPSLQCDSTTEYINEYIAAEITDAADLSRYTELYSSYRCVGLPVGAICNPGDDAISAALFPEDTNYYFFAHDVNRKLYLARNDSERRRNNLTILTVNNQAESQG</sequence>
<dbReference type="PANTHER" id="PTHR30518">
    <property type="entry name" value="ENDOLYTIC MUREIN TRANSGLYCOSYLASE"/>
    <property type="match status" value="1"/>
</dbReference>
<evidence type="ECO:0000256" key="5">
    <source>
        <dbReference type="ARBA" id="ARBA00023239"/>
    </source>
</evidence>
<proteinExistence type="inferred from homology"/>
<feature type="compositionally biased region" description="Basic and acidic residues" evidence="8">
    <location>
        <begin position="94"/>
        <end position="109"/>
    </location>
</feature>
<dbReference type="EC" id="4.2.2.29" evidence="7"/>
<evidence type="ECO:0000313" key="10">
    <source>
        <dbReference type="Proteomes" id="UP000824071"/>
    </source>
</evidence>
<reference evidence="9" key="2">
    <citation type="journal article" date="2021" name="PeerJ">
        <title>Extensive microbial diversity within the chicken gut microbiome revealed by metagenomics and culture.</title>
        <authorList>
            <person name="Gilroy R."/>
            <person name="Ravi A."/>
            <person name="Getino M."/>
            <person name="Pursley I."/>
            <person name="Horton D.L."/>
            <person name="Alikhan N.F."/>
            <person name="Baker D."/>
            <person name="Gharbi K."/>
            <person name="Hall N."/>
            <person name="Watson M."/>
            <person name="Adriaenssens E.M."/>
            <person name="Foster-Nyarko E."/>
            <person name="Jarju S."/>
            <person name="Secka A."/>
            <person name="Antonio M."/>
            <person name="Oren A."/>
            <person name="Chaudhuri R.R."/>
            <person name="La Ragione R."/>
            <person name="Hildebrand F."/>
            <person name="Pallen M.J."/>
        </authorList>
    </citation>
    <scope>NUCLEOTIDE SEQUENCE</scope>
    <source>
        <strain evidence="9">ChiGjej1B1-19959</strain>
    </source>
</reference>
<evidence type="ECO:0000256" key="7">
    <source>
        <dbReference type="HAMAP-Rule" id="MF_02065"/>
    </source>
</evidence>
<name>A0A9D1IH17_9FIRM</name>
<keyword evidence="3 7" id="KW-1133">Transmembrane helix</keyword>
<organism evidence="9 10">
    <name type="scientific">Candidatus Fimenecus excrementigallinarum</name>
    <dbReference type="NCBI Taxonomy" id="2840816"/>
    <lineage>
        <taxon>Bacteria</taxon>
        <taxon>Bacillati</taxon>
        <taxon>Bacillota</taxon>
        <taxon>Clostridia</taxon>
        <taxon>Candidatus Fimenecus</taxon>
    </lineage>
</organism>
<dbReference type="PANTHER" id="PTHR30518:SF2">
    <property type="entry name" value="ENDOLYTIC MUREIN TRANSGLYCOSYLASE"/>
    <property type="match status" value="1"/>
</dbReference>
<evidence type="ECO:0000256" key="3">
    <source>
        <dbReference type="ARBA" id="ARBA00022989"/>
    </source>
</evidence>
<comment type="subcellular location">
    <subcellularLocation>
        <location evidence="7">Cell membrane</location>
        <topology evidence="7">Single-pass membrane protein</topology>
    </subcellularLocation>
</comment>
<dbReference type="GO" id="GO:0008932">
    <property type="term" value="F:lytic endotransglycosylase activity"/>
    <property type="evidence" value="ECO:0007669"/>
    <property type="project" value="UniProtKB-UniRule"/>
</dbReference>
<feature type="region of interest" description="Disordered" evidence="8">
    <location>
        <begin position="22"/>
        <end position="119"/>
    </location>
</feature>
<dbReference type="GO" id="GO:0071555">
    <property type="term" value="P:cell wall organization"/>
    <property type="evidence" value="ECO:0007669"/>
    <property type="project" value="UniProtKB-KW"/>
</dbReference>
<dbReference type="GO" id="GO:0009252">
    <property type="term" value="P:peptidoglycan biosynthetic process"/>
    <property type="evidence" value="ECO:0007669"/>
    <property type="project" value="UniProtKB-UniRule"/>
</dbReference>
<dbReference type="AlphaFoldDB" id="A0A9D1IH17"/>
<evidence type="ECO:0000256" key="6">
    <source>
        <dbReference type="ARBA" id="ARBA00023316"/>
    </source>
</evidence>
<evidence type="ECO:0000256" key="1">
    <source>
        <dbReference type="ARBA" id="ARBA00022475"/>
    </source>
</evidence>
<gene>
    <name evidence="7 9" type="primary">mltG</name>
    <name evidence="9" type="ORF">IAC53_03645</name>
</gene>
<evidence type="ECO:0000256" key="4">
    <source>
        <dbReference type="ARBA" id="ARBA00023136"/>
    </source>
</evidence>
<comment type="function">
    <text evidence="7">Functions as a peptidoglycan terminase that cleaves nascent peptidoglycan strands endolytically to terminate their elongation.</text>
</comment>
<dbReference type="NCBIfam" id="TIGR00247">
    <property type="entry name" value="endolytic transglycosylase MltG"/>
    <property type="match status" value="1"/>
</dbReference>
<keyword evidence="4 7" id="KW-0472">Membrane</keyword>
<keyword evidence="1 7" id="KW-1003">Cell membrane</keyword>
<dbReference type="EMBL" id="DVMW01000026">
    <property type="protein sequence ID" value="HIU35684.1"/>
    <property type="molecule type" value="Genomic_DNA"/>
</dbReference>
<comment type="caution">
    <text evidence="9">The sequence shown here is derived from an EMBL/GenBank/DDBJ whole genome shotgun (WGS) entry which is preliminary data.</text>
</comment>
<feature type="compositionally biased region" description="Basic and acidic residues" evidence="8">
    <location>
        <begin position="69"/>
        <end position="82"/>
    </location>
</feature>
<comment type="similarity">
    <text evidence="7">Belongs to the transglycosylase MltG family.</text>
</comment>
<dbReference type="Proteomes" id="UP000824071">
    <property type="component" value="Unassembled WGS sequence"/>
</dbReference>
<keyword evidence="6 7" id="KW-0961">Cell wall biogenesis/degradation</keyword>
<feature type="site" description="Important for catalytic activity" evidence="7">
    <location>
        <position position="431"/>
    </location>
</feature>
<reference evidence="9" key="1">
    <citation type="submission" date="2020-10" db="EMBL/GenBank/DDBJ databases">
        <authorList>
            <person name="Gilroy R."/>
        </authorList>
    </citation>
    <scope>NUCLEOTIDE SEQUENCE</scope>
    <source>
        <strain evidence="9">ChiGjej1B1-19959</strain>
    </source>
</reference>
<evidence type="ECO:0000256" key="2">
    <source>
        <dbReference type="ARBA" id="ARBA00022692"/>
    </source>
</evidence>
<keyword evidence="5 7" id="KW-0456">Lyase</keyword>